<evidence type="ECO:0000256" key="5">
    <source>
        <dbReference type="HAMAP-Rule" id="MF_00013"/>
    </source>
</evidence>
<evidence type="ECO:0000313" key="11">
    <source>
        <dbReference type="Proteomes" id="UP000462362"/>
    </source>
</evidence>
<evidence type="ECO:0000256" key="4">
    <source>
        <dbReference type="ARBA" id="ARBA00024732"/>
    </source>
</evidence>
<dbReference type="UniPathway" id="UPA00538">
    <property type="reaction ID" value="UER00592"/>
</dbReference>
<dbReference type="SUPFAM" id="SSF55681">
    <property type="entry name" value="Class II aaRS and biotin synthetases"/>
    <property type="match status" value="1"/>
</dbReference>
<dbReference type="RefSeq" id="WP_008810330.1">
    <property type="nucleotide sequence ID" value="NZ_CAJUON010000005.1"/>
</dbReference>
<dbReference type="GeneID" id="43350045"/>
<evidence type="ECO:0000256" key="6">
    <source>
        <dbReference type="PIRNR" id="PIRNR016262"/>
    </source>
</evidence>
<feature type="site" description="Lowers pKa of active site Cys" evidence="5 9">
    <location>
        <position position="139"/>
    </location>
</feature>
<dbReference type="GO" id="GO:0005737">
    <property type="term" value="C:cytoplasm"/>
    <property type="evidence" value="ECO:0007669"/>
    <property type="project" value="UniProtKB-SubCell"/>
</dbReference>
<evidence type="ECO:0000256" key="2">
    <source>
        <dbReference type="ARBA" id="ARBA00022679"/>
    </source>
</evidence>
<dbReference type="GO" id="GO:0009249">
    <property type="term" value="P:protein lipoylation"/>
    <property type="evidence" value="ECO:0007669"/>
    <property type="project" value="InterPro"/>
</dbReference>
<comment type="subcellular location">
    <subcellularLocation>
        <location evidence="5">Cytoplasm</location>
    </subcellularLocation>
</comment>
<comment type="similarity">
    <text evidence="5 6">Belongs to the LipB family.</text>
</comment>
<dbReference type="EC" id="2.3.1.181" evidence="5 6"/>
<evidence type="ECO:0000256" key="9">
    <source>
        <dbReference type="PIRSR" id="PIRSR016262-3"/>
    </source>
</evidence>
<dbReference type="Proteomes" id="UP000462362">
    <property type="component" value="Unassembled WGS sequence"/>
</dbReference>
<sequence length="212" mass="23693">MVIKDLGQVDYLTVWQEMIDFTKKRDQTTEDEFWICEHPPVFTLGTSLKNNTFPIRGIPCIHTDRGGKITYHGPGQLVGYPLLDLRKNHLYPKELLNLINQTVLSVMREFGVEGVLVAGAPGIYVSKSGGAGQFQNLAKICSIGLKISGHSSYHGFALNVSANLEPFSYINPCGYEGLRIVNLNKFAQNATLESTKKVLIEKIKEQFCEKRC</sequence>
<feature type="active site" description="Acyl-thioester intermediate" evidence="5 7">
    <location>
        <position position="173"/>
    </location>
</feature>
<dbReference type="PANTHER" id="PTHR10993">
    <property type="entry name" value="OCTANOYLTRANSFERASE"/>
    <property type="match status" value="1"/>
</dbReference>
<comment type="catalytic activity">
    <reaction evidence="5 6">
        <text>octanoyl-[ACP] + L-lysyl-[protein] = N(6)-octanoyl-L-lysyl-[protein] + holo-[ACP] + H(+)</text>
        <dbReference type="Rhea" id="RHEA:17665"/>
        <dbReference type="Rhea" id="RHEA-COMP:9636"/>
        <dbReference type="Rhea" id="RHEA-COMP:9685"/>
        <dbReference type="Rhea" id="RHEA-COMP:9752"/>
        <dbReference type="Rhea" id="RHEA-COMP:9928"/>
        <dbReference type="ChEBI" id="CHEBI:15378"/>
        <dbReference type="ChEBI" id="CHEBI:29969"/>
        <dbReference type="ChEBI" id="CHEBI:64479"/>
        <dbReference type="ChEBI" id="CHEBI:78463"/>
        <dbReference type="ChEBI" id="CHEBI:78809"/>
        <dbReference type="EC" id="2.3.1.181"/>
    </reaction>
</comment>
<dbReference type="CDD" id="cd16444">
    <property type="entry name" value="LipB"/>
    <property type="match status" value="1"/>
</dbReference>
<evidence type="ECO:0000256" key="8">
    <source>
        <dbReference type="PIRSR" id="PIRSR016262-2"/>
    </source>
</evidence>
<gene>
    <name evidence="5 10" type="primary">lipB</name>
    <name evidence="10" type="ORF">GMD42_07385</name>
</gene>
<dbReference type="Pfam" id="PF21948">
    <property type="entry name" value="LplA-B_cat"/>
    <property type="match status" value="1"/>
</dbReference>
<accession>A0A6I3S079</accession>
<dbReference type="HAMAP" id="MF_00013">
    <property type="entry name" value="LipB"/>
    <property type="match status" value="1"/>
</dbReference>
<comment type="caution">
    <text evidence="10">The sequence shown here is derived from an EMBL/GenBank/DDBJ whole genome shotgun (WGS) entry which is preliminary data.</text>
</comment>
<proteinExistence type="inferred from homology"/>
<keyword evidence="3 5" id="KW-0012">Acyltransferase</keyword>
<dbReference type="EMBL" id="WNCL01000019">
    <property type="protein sequence ID" value="MTU43446.1"/>
    <property type="molecule type" value="Genomic_DNA"/>
</dbReference>
<protein>
    <recommendedName>
        <fullName evidence="5 6">Octanoyltransferase</fullName>
        <ecNumber evidence="5 6">2.3.1.181</ecNumber>
    </recommendedName>
    <alternativeName>
        <fullName evidence="5">Lipoate-protein ligase B</fullName>
    </alternativeName>
    <alternativeName>
        <fullName evidence="5">Lipoyl/octanoyl transferase</fullName>
    </alternativeName>
    <alternativeName>
        <fullName evidence="5">Octanoyl-[acyl-carrier-protein]-protein N-octanoyltransferase</fullName>
    </alternativeName>
</protein>
<dbReference type="GO" id="GO:0033819">
    <property type="term" value="F:lipoyl(octanoyl) transferase activity"/>
    <property type="evidence" value="ECO:0007669"/>
    <property type="project" value="UniProtKB-EC"/>
</dbReference>
<dbReference type="InterPro" id="IPR000544">
    <property type="entry name" value="Octanoyltransferase"/>
</dbReference>
<dbReference type="PANTHER" id="PTHR10993:SF7">
    <property type="entry name" value="LIPOYLTRANSFERASE 2, MITOCHONDRIAL-RELATED"/>
    <property type="match status" value="1"/>
</dbReference>
<reference evidence="10 11" key="1">
    <citation type="journal article" date="2019" name="Nat. Med.">
        <title>A library of human gut bacterial isolates paired with longitudinal multiomics data enables mechanistic microbiome research.</title>
        <authorList>
            <person name="Poyet M."/>
            <person name="Groussin M."/>
            <person name="Gibbons S.M."/>
            <person name="Avila-Pacheco J."/>
            <person name="Jiang X."/>
            <person name="Kearney S.M."/>
            <person name="Perrotta A.R."/>
            <person name="Berdy B."/>
            <person name="Zhao S."/>
            <person name="Lieberman T.D."/>
            <person name="Swanson P.K."/>
            <person name="Smith M."/>
            <person name="Roesemann S."/>
            <person name="Alexander J.E."/>
            <person name="Rich S.A."/>
            <person name="Livny J."/>
            <person name="Vlamakis H."/>
            <person name="Clish C."/>
            <person name="Bullock K."/>
            <person name="Deik A."/>
            <person name="Scott J."/>
            <person name="Pierce K.A."/>
            <person name="Xavier R.J."/>
            <person name="Alm E.J."/>
        </authorList>
    </citation>
    <scope>NUCLEOTIDE SEQUENCE [LARGE SCALE GENOMIC DNA]</scope>
    <source>
        <strain evidence="10 11">BIOML-A2</strain>
    </source>
</reference>
<comment type="pathway">
    <text evidence="1 5 6">Protein modification; protein lipoylation via endogenous pathway; protein N(6)-(lipoyl)lysine from octanoyl-[acyl-carrier-protein]: step 1/2.</text>
</comment>
<dbReference type="InterPro" id="IPR004143">
    <property type="entry name" value="BPL_LPL_catalytic"/>
</dbReference>
<evidence type="ECO:0000256" key="7">
    <source>
        <dbReference type="PIRSR" id="PIRSR016262-1"/>
    </source>
</evidence>
<dbReference type="Gene3D" id="3.30.930.10">
    <property type="entry name" value="Bira Bifunctional Protein, Domain 2"/>
    <property type="match status" value="1"/>
</dbReference>
<dbReference type="InterPro" id="IPR045864">
    <property type="entry name" value="aa-tRNA-synth_II/BPL/LPL"/>
</dbReference>
<dbReference type="InterPro" id="IPR020605">
    <property type="entry name" value="Octanoyltransferase_CS"/>
</dbReference>
<dbReference type="NCBIfam" id="TIGR00214">
    <property type="entry name" value="lipB"/>
    <property type="match status" value="1"/>
</dbReference>
<dbReference type="PIRSF" id="PIRSF016262">
    <property type="entry name" value="LPLase"/>
    <property type="match status" value="1"/>
</dbReference>
<keyword evidence="2 5" id="KW-0808">Transferase</keyword>
<feature type="binding site" evidence="5 8">
    <location>
        <begin position="142"/>
        <end position="144"/>
    </location>
    <ligand>
        <name>substrate</name>
    </ligand>
</feature>
<dbReference type="AlphaFoldDB" id="A0A6I3S079"/>
<dbReference type="PROSITE" id="PS51733">
    <property type="entry name" value="BPL_LPL_CATALYTIC"/>
    <property type="match status" value="1"/>
</dbReference>
<keyword evidence="5" id="KW-0963">Cytoplasm</keyword>
<evidence type="ECO:0000256" key="3">
    <source>
        <dbReference type="ARBA" id="ARBA00023315"/>
    </source>
</evidence>
<feature type="binding site" evidence="5 8">
    <location>
        <begin position="65"/>
        <end position="72"/>
    </location>
    <ligand>
        <name>substrate</name>
    </ligand>
</feature>
<comment type="function">
    <text evidence="4 5 6">Catalyzes the transfer of endogenously produced octanoic acid from octanoyl-acyl-carrier-protein onto the lipoyl domains of lipoate-dependent enzymes. Lipoyl-ACP can also act as a substrate although octanoyl-ACP is likely to be the physiological substrate.</text>
</comment>
<evidence type="ECO:0000313" key="10">
    <source>
        <dbReference type="EMBL" id="MTU43446.1"/>
    </source>
</evidence>
<organism evidence="10 11">
    <name type="scientific">Parasutterella excrementihominis</name>
    <dbReference type="NCBI Taxonomy" id="487175"/>
    <lineage>
        <taxon>Bacteria</taxon>
        <taxon>Pseudomonadati</taxon>
        <taxon>Pseudomonadota</taxon>
        <taxon>Betaproteobacteria</taxon>
        <taxon>Burkholderiales</taxon>
        <taxon>Sutterellaceae</taxon>
        <taxon>Parasutterella</taxon>
    </lineage>
</organism>
<evidence type="ECO:0000256" key="1">
    <source>
        <dbReference type="ARBA" id="ARBA00004821"/>
    </source>
</evidence>
<feature type="binding site" evidence="5 8">
    <location>
        <begin position="155"/>
        <end position="157"/>
    </location>
    <ligand>
        <name>substrate</name>
    </ligand>
</feature>
<name>A0A6I3S079_9BURK</name>
<comment type="miscellaneous">
    <text evidence="5">In the reaction, the free carboxyl group of octanoic acid is attached via an amide linkage to the epsilon-amino group of a specific lysine residue of lipoyl domains of lipoate-dependent enzymes.</text>
</comment>
<dbReference type="PROSITE" id="PS01313">
    <property type="entry name" value="LIPB"/>
    <property type="match status" value="1"/>
</dbReference>